<sequence length="209" mass="23933">MCWRQIHNARKKSQIQQILRRLPERSVILAEDETDLLQFPPLHAMWSPRGVPARVMLSGGNARRVVFGCLNLKTGHRLFRACRRQRAEEFQAFLWQVHHHYGGRHIVMLLDSDTSHTARSSQTLAKRLGIELIWLPKRAPELNPVEALWGQAKKAVSANWQYQSIDEHVDAFLAYVRGLCNATARKTAGLLSKRCWLRRATSKHLSSGA</sequence>
<dbReference type="Gene3D" id="3.30.420.10">
    <property type="entry name" value="Ribonuclease H-like superfamily/Ribonuclease H"/>
    <property type="match status" value="1"/>
</dbReference>
<evidence type="ECO:0000313" key="3">
    <source>
        <dbReference type="Proteomes" id="UP001352263"/>
    </source>
</evidence>
<feature type="domain" description="Tc1-like transposase DDE" evidence="1">
    <location>
        <begin position="31"/>
        <end position="166"/>
    </location>
</feature>
<dbReference type="RefSeq" id="WP_326509444.1">
    <property type="nucleotide sequence ID" value="NZ_JAWIIV010000036.1"/>
</dbReference>
<dbReference type="Pfam" id="PF13358">
    <property type="entry name" value="DDE_3"/>
    <property type="match status" value="1"/>
</dbReference>
<protein>
    <submittedName>
        <fullName evidence="2">Transposase</fullName>
    </submittedName>
</protein>
<dbReference type="EMBL" id="JAWIIV010000036">
    <property type="protein sequence ID" value="MEC4722786.1"/>
    <property type="molecule type" value="Genomic_DNA"/>
</dbReference>
<dbReference type="Proteomes" id="UP001352263">
    <property type="component" value="Unassembled WGS sequence"/>
</dbReference>
<accession>A0ABU6JGJ2</accession>
<dbReference type="SUPFAM" id="SSF53098">
    <property type="entry name" value="Ribonuclease H-like"/>
    <property type="match status" value="1"/>
</dbReference>
<keyword evidence="3" id="KW-1185">Reference proteome</keyword>
<comment type="caution">
    <text evidence="2">The sequence shown here is derived from an EMBL/GenBank/DDBJ whole genome shotgun (WGS) entry which is preliminary data.</text>
</comment>
<proteinExistence type="predicted"/>
<dbReference type="InterPro" id="IPR038717">
    <property type="entry name" value="Tc1-like_DDE_dom"/>
</dbReference>
<gene>
    <name evidence="2" type="ORF">RY831_26860</name>
</gene>
<organism evidence="2 3">
    <name type="scientific">Noviherbaspirillum album</name>
    <dbReference type="NCBI Taxonomy" id="3080276"/>
    <lineage>
        <taxon>Bacteria</taxon>
        <taxon>Pseudomonadati</taxon>
        <taxon>Pseudomonadota</taxon>
        <taxon>Betaproteobacteria</taxon>
        <taxon>Burkholderiales</taxon>
        <taxon>Oxalobacteraceae</taxon>
        <taxon>Noviherbaspirillum</taxon>
    </lineage>
</organism>
<name>A0ABU6JGJ2_9BURK</name>
<reference evidence="2 3" key="1">
    <citation type="submission" date="2023-10" db="EMBL/GenBank/DDBJ databases">
        <title>Noviherbaspirillum sp. CPCC 100848 genome assembly.</title>
        <authorList>
            <person name="Li X.Y."/>
            <person name="Fang X.M."/>
        </authorList>
    </citation>
    <scope>NUCLEOTIDE SEQUENCE [LARGE SCALE GENOMIC DNA]</scope>
    <source>
        <strain evidence="2 3">CPCC 100848</strain>
    </source>
</reference>
<evidence type="ECO:0000313" key="2">
    <source>
        <dbReference type="EMBL" id="MEC4722786.1"/>
    </source>
</evidence>
<dbReference type="InterPro" id="IPR012337">
    <property type="entry name" value="RNaseH-like_sf"/>
</dbReference>
<dbReference type="InterPro" id="IPR036397">
    <property type="entry name" value="RNaseH_sf"/>
</dbReference>
<evidence type="ECO:0000259" key="1">
    <source>
        <dbReference type="Pfam" id="PF13358"/>
    </source>
</evidence>